<dbReference type="PROSITE" id="PS51384">
    <property type="entry name" value="FAD_FR"/>
    <property type="match status" value="1"/>
</dbReference>
<dbReference type="PANTHER" id="PTHR28657:SF5">
    <property type="entry name" value="INDOLEAMINE 2,3-DIOXYGENASE"/>
    <property type="match status" value="1"/>
</dbReference>
<dbReference type="InterPro" id="IPR036400">
    <property type="entry name" value="Cyt_B5-like_heme/steroid_sf"/>
</dbReference>
<organism evidence="9 10">
    <name type="scientific">Penicillium alfredii</name>
    <dbReference type="NCBI Taxonomy" id="1506179"/>
    <lineage>
        <taxon>Eukaryota</taxon>
        <taxon>Fungi</taxon>
        <taxon>Dikarya</taxon>
        <taxon>Ascomycota</taxon>
        <taxon>Pezizomycotina</taxon>
        <taxon>Eurotiomycetes</taxon>
        <taxon>Eurotiomycetidae</taxon>
        <taxon>Eurotiales</taxon>
        <taxon>Aspergillaceae</taxon>
        <taxon>Penicillium</taxon>
    </lineage>
</organism>
<dbReference type="PANTHER" id="PTHR28657">
    <property type="entry name" value="INDOLEAMINE 2,3-DIOXYGENASE"/>
    <property type="match status" value="1"/>
</dbReference>
<dbReference type="SUPFAM" id="SSF55856">
    <property type="entry name" value="Cytochrome b5-like heme/steroid binding domain"/>
    <property type="match status" value="1"/>
</dbReference>
<keyword evidence="4 5" id="KW-0349">Heme</keyword>
<comment type="catalytic activity">
    <reaction evidence="5">
        <text>L-tryptophan + O2 = N-formyl-L-kynurenine</text>
        <dbReference type="Rhea" id="RHEA:24536"/>
        <dbReference type="ChEBI" id="CHEBI:15379"/>
        <dbReference type="ChEBI" id="CHEBI:57912"/>
        <dbReference type="ChEBI" id="CHEBI:58629"/>
    </reaction>
</comment>
<evidence type="ECO:0000256" key="3">
    <source>
        <dbReference type="ARBA" id="ARBA00023004"/>
    </source>
</evidence>
<evidence type="ECO:0000256" key="5">
    <source>
        <dbReference type="RuleBase" id="RU369119"/>
    </source>
</evidence>
<sequence length="983" mass="109437">MAGPDESNTYRELQPRSARLLSAASIASSHPFMRQSYSTIRHAGQKVTIGPGRDGAFTWKTGFLSAFQLPNSLPASFTPWEETLHRLPFLLRQGKARKVIHSLPPLTHEMHALPSQFLTRASIVISTLLHGYAFEVRHRGDGKTLNSLPPDLVAAWRMISSRLNRPIMNRSAGDDILNNLQVSGSSAYLRIEYFKFPEEYLSAGTQGEMEHAFAPVLEFMTNVQKYIGFDDERGITQELCNITSSIIDCARVFLSTRCQNTKDGLDFVAWGKTYPEIGRPLYPEGLNNSGVNSPLFHALDTFIGIEDVNHEIYEQQIRRRILLPPPIKLFLEALGDRRYSIRSYANKCKGSTAATAFDVLIQTYIWLLELHRMRAVGGITIAEASGRQQTAGGMHSGGQVTLDAIINGQLTKSISSRIGTQRQTLPATIISVSQSGTKASVVTLAYDLPLPARAGDRIQIWPETQDSSASQEPRHYSVADIKTRGLASQVSLTVAQSGGLCAEFLRNCVPGQRIQTRLTPAPNFWSPENSEAPMLLVAQGVGLGPFLGFLRQRGNAQKEGRRTGDVIMIISAKYCEDIPYFAEIVGLTRALPLTVYCALPQSNARVVRHGTEQQYNRPAKAHDIIRNLHEKIRSDVFEKQGHMYICGSMSFGTTMRSMLQAQRLVDLDRYHEDCFGGRTLTRTPAATISMAELARHNKPHDLWLAIGNVVFDVTTFASTHPGGVKTLMESAGMPADRKFAQVHSGDGSQGIAAQLEQYAIGALKPDSPLSSDRIQILHSVVQMQNVLANNTYFAPGRIMPFYVFADSLLVTWGSIWSLSSAVKGDQRASLIMQHLNDTLRSFKEESWQFLSQDFGPGLEKKELRLRAAYAPIWDHFDSVFDQAKTCCVQGDIDDTRFAELFDTILHDCILKTQRSVQGGIESFEPANVWVQLEDRCKDFQTQLSLLYPNSKWFSVHDELAVVALLVVMIVLPCIYQFRHVLTP</sequence>
<dbReference type="PRINTS" id="PR00371">
    <property type="entry name" value="FPNCR"/>
</dbReference>
<keyword evidence="5" id="KW-0560">Oxidoreductase</keyword>
<reference evidence="9" key="2">
    <citation type="journal article" date="2023" name="IMA Fungus">
        <title>Comparative genomic study of the Penicillium genus elucidates a diverse pangenome and 15 lateral gene transfer events.</title>
        <authorList>
            <person name="Petersen C."/>
            <person name="Sorensen T."/>
            <person name="Nielsen M.R."/>
            <person name="Sondergaard T.E."/>
            <person name="Sorensen J.L."/>
            <person name="Fitzpatrick D.A."/>
            <person name="Frisvad J.C."/>
            <person name="Nielsen K.L."/>
        </authorList>
    </citation>
    <scope>NUCLEOTIDE SEQUENCE</scope>
    <source>
        <strain evidence="9">IBT 34128</strain>
    </source>
</reference>
<dbReference type="SUPFAM" id="SSF63380">
    <property type="entry name" value="Riboflavin synthase domain-like"/>
    <property type="match status" value="1"/>
</dbReference>
<dbReference type="GO" id="GO:0046872">
    <property type="term" value="F:metal ion binding"/>
    <property type="evidence" value="ECO:0007669"/>
    <property type="project" value="UniProtKB-UniRule"/>
</dbReference>
<dbReference type="SMART" id="SM01117">
    <property type="entry name" value="Cyt-b5"/>
    <property type="match status" value="1"/>
</dbReference>
<feature type="binding site" description="proximal binding residue" evidence="4">
    <location>
        <position position="371"/>
    </location>
    <ligand>
        <name>heme b</name>
        <dbReference type="ChEBI" id="CHEBI:60344"/>
    </ligand>
    <ligandPart>
        <name>Fe</name>
        <dbReference type="ChEBI" id="CHEBI:18248"/>
    </ligandPart>
</feature>
<comment type="function">
    <text evidence="5">Produces N-formyl-kynurenine through the oxidation of tryptophan.</text>
</comment>
<comment type="caution">
    <text evidence="9">The sequence shown here is derived from an EMBL/GenBank/DDBJ whole genome shotgun (WGS) entry which is preliminary data.</text>
</comment>
<dbReference type="InterPro" id="IPR037217">
    <property type="entry name" value="Trp/Indoleamine_2_3_dOase-like"/>
</dbReference>
<dbReference type="InterPro" id="IPR001709">
    <property type="entry name" value="Flavoprot_Pyr_Nucl_cyt_Rdtase"/>
</dbReference>
<keyword evidence="6" id="KW-0812">Transmembrane</keyword>
<dbReference type="Gene3D" id="3.10.120.10">
    <property type="entry name" value="Cytochrome b5-like heme/steroid binding domain"/>
    <property type="match status" value="1"/>
</dbReference>
<dbReference type="Gene3D" id="1.20.58.480">
    <property type="match status" value="1"/>
</dbReference>
<feature type="domain" description="FAD-binding FR-type" evidence="8">
    <location>
        <begin position="422"/>
        <end position="527"/>
    </location>
</feature>
<protein>
    <recommendedName>
        <fullName evidence="5">Indoleamine 2,3-dioxygenase</fullName>
        <ecNumber evidence="5">1.13.11.52</ecNumber>
    </recommendedName>
</protein>
<dbReference type="RefSeq" id="XP_056514857.1">
    <property type="nucleotide sequence ID" value="XM_056653790.1"/>
</dbReference>
<dbReference type="InterPro" id="IPR017938">
    <property type="entry name" value="Riboflavin_synthase-like_b-brl"/>
</dbReference>
<dbReference type="GeneID" id="81392958"/>
<dbReference type="EMBL" id="JAPMSZ010000004">
    <property type="protein sequence ID" value="KAJ5105861.1"/>
    <property type="molecule type" value="Genomic_DNA"/>
</dbReference>
<dbReference type="EC" id="1.13.11.52" evidence="5"/>
<dbReference type="Gene3D" id="3.40.50.80">
    <property type="entry name" value="Nucleotide-binding domain of ferredoxin-NADP reductase (FNR) module"/>
    <property type="match status" value="1"/>
</dbReference>
<dbReference type="Pfam" id="PF01231">
    <property type="entry name" value="IDO"/>
    <property type="match status" value="1"/>
</dbReference>
<dbReference type="GO" id="GO:0019441">
    <property type="term" value="P:L-tryptophan catabolic process to kynurenine"/>
    <property type="evidence" value="ECO:0007669"/>
    <property type="project" value="UniProtKB-UniRule"/>
</dbReference>
<evidence type="ECO:0000256" key="1">
    <source>
        <dbReference type="ARBA" id="ARBA00007119"/>
    </source>
</evidence>
<keyword evidence="2 4" id="KW-0479">Metal-binding</keyword>
<dbReference type="InterPro" id="IPR001199">
    <property type="entry name" value="Cyt_B5-like_heme/steroid-bd"/>
</dbReference>
<keyword evidence="6" id="KW-0472">Membrane</keyword>
<proteinExistence type="inferred from homology"/>
<evidence type="ECO:0000256" key="2">
    <source>
        <dbReference type="ARBA" id="ARBA00022723"/>
    </source>
</evidence>
<evidence type="ECO:0000259" key="7">
    <source>
        <dbReference type="PROSITE" id="PS50255"/>
    </source>
</evidence>
<dbReference type="Pfam" id="PF00173">
    <property type="entry name" value="Cyt-b5"/>
    <property type="match status" value="1"/>
</dbReference>
<dbReference type="Proteomes" id="UP001141434">
    <property type="component" value="Unassembled WGS sequence"/>
</dbReference>
<dbReference type="PROSITE" id="PS50255">
    <property type="entry name" value="CYTOCHROME_B5_2"/>
    <property type="match status" value="1"/>
</dbReference>
<keyword evidence="6" id="KW-1133">Transmembrane helix</keyword>
<gene>
    <name evidence="9" type="ORF">NUU61_003208</name>
</gene>
<dbReference type="InterPro" id="IPR017927">
    <property type="entry name" value="FAD-bd_FR_type"/>
</dbReference>
<dbReference type="CDD" id="cd00322">
    <property type="entry name" value="FNR_like"/>
    <property type="match status" value="1"/>
</dbReference>
<accession>A0A9W9FSX9</accession>
<evidence type="ECO:0000313" key="10">
    <source>
        <dbReference type="Proteomes" id="UP001141434"/>
    </source>
</evidence>
<dbReference type="SUPFAM" id="SSF140959">
    <property type="entry name" value="Indolic compounds 2,3-dioxygenase-like"/>
    <property type="match status" value="1"/>
</dbReference>
<feature type="transmembrane region" description="Helical" evidence="6">
    <location>
        <begin position="959"/>
        <end position="977"/>
    </location>
</feature>
<keyword evidence="5" id="KW-0223">Dioxygenase</keyword>
<evidence type="ECO:0000313" key="9">
    <source>
        <dbReference type="EMBL" id="KAJ5105861.1"/>
    </source>
</evidence>
<dbReference type="InterPro" id="IPR039261">
    <property type="entry name" value="FNR_nucleotide-bd"/>
</dbReference>
<evidence type="ECO:0000256" key="6">
    <source>
        <dbReference type="SAM" id="Phobius"/>
    </source>
</evidence>
<dbReference type="OrthoDB" id="260519at2759"/>
<feature type="domain" description="Cytochrome b5 heme-binding" evidence="7">
    <location>
        <begin position="685"/>
        <end position="764"/>
    </location>
</feature>
<dbReference type="GO" id="GO:0033754">
    <property type="term" value="F:indoleamine 2,3-dioxygenase activity"/>
    <property type="evidence" value="ECO:0007669"/>
    <property type="project" value="UniProtKB-EC"/>
</dbReference>
<reference evidence="9" key="1">
    <citation type="submission" date="2022-11" db="EMBL/GenBank/DDBJ databases">
        <authorList>
            <person name="Petersen C."/>
        </authorList>
    </citation>
    <scope>NUCLEOTIDE SEQUENCE</scope>
    <source>
        <strain evidence="9">IBT 34128</strain>
    </source>
</reference>
<dbReference type="AlphaFoldDB" id="A0A9W9FSX9"/>
<dbReference type="SUPFAM" id="SSF52343">
    <property type="entry name" value="Ferredoxin reductase-like, C-terminal NADP-linked domain"/>
    <property type="match status" value="1"/>
</dbReference>
<evidence type="ECO:0000256" key="4">
    <source>
        <dbReference type="PIRSR" id="PIRSR600898-1"/>
    </source>
</evidence>
<keyword evidence="10" id="KW-1185">Reference proteome</keyword>
<name>A0A9W9FSX9_9EURO</name>
<keyword evidence="3 4" id="KW-0408">Iron</keyword>
<evidence type="ECO:0000259" key="8">
    <source>
        <dbReference type="PROSITE" id="PS51384"/>
    </source>
</evidence>
<comment type="similarity">
    <text evidence="1 5">Belongs to the indoleamine 2,3-dioxygenase family.</text>
</comment>
<dbReference type="InterPro" id="IPR000898">
    <property type="entry name" value="Indolamine_dOase"/>
</dbReference>
<dbReference type="Gene3D" id="2.40.30.10">
    <property type="entry name" value="Translation factors"/>
    <property type="match status" value="1"/>
</dbReference>
<dbReference type="GO" id="GO:0020037">
    <property type="term" value="F:heme binding"/>
    <property type="evidence" value="ECO:0007669"/>
    <property type="project" value="UniProtKB-UniRule"/>
</dbReference>